<dbReference type="Pfam" id="PF13516">
    <property type="entry name" value="LRR_6"/>
    <property type="match status" value="1"/>
</dbReference>
<evidence type="ECO:0000313" key="3">
    <source>
        <dbReference type="EMBL" id="KAI6658542.1"/>
    </source>
</evidence>
<proteinExistence type="predicted"/>
<keyword evidence="4" id="KW-1185">Reference proteome</keyword>
<evidence type="ECO:0000256" key="2">
    <source>
        <dbReference type="ARBA" id="ARBA00022737"/>
    </source>
</evidence>
<dbReference type="SMART" id="SM00369">
    <property type="entry name" value="LRR_TYP"/>
    <property type="match status" value="5"/>
</dbReference>
<dbReference type="GO" id="GO:0005737">
    <property type="term" value="C:cytoplasm"/>
    <property type="evidence" value="ECO:0007669"/>
    <property type="project" value="TreeGrafter"/>
</dbReference>
<sequence length="304" mass="34403">MSRNIRKILESNRSKRDRELIISDENIGSLTELPGICSFTHLTRLNLSHNRLDELDPNIFSLSNLEYLNVFNNNLEELPGELRDIPKLRELNAGLNRLVQLPRGFGSCPSLQVLDLTYNNLTNGSFPGNFKYLGGTLRALFLGDNELLSVPLEIGTFLKLEVLVLRDNNIRDVPVDIGRLPKLKELHLNGNQIHILPPDLGLLDFSNPEKSFFRVFDNPLIDPLREQCESMKNNTDLFVKYLKSPQYLEVYTLYTIGVKKGNFPPLLKRDRSGKKSRKTPKFKPVEFGPLAFGAGVGDITPGDM</sequence>
<keyword evidence="1" id="KW-0433">Leucine-rich repeat</keyword>
<protein>
    <submittedName>
        <fullName evidence="3">Ras suppressor protein 1-like</fullName>
    </submittedName>
</protein>
<dbReference type="PROSITE" id="PS51450">
    <property type="entry name" value="LRR"/>
    <property type="match status" value="3"/>
</dbReference>
<keyword evidence="2" id="KW-0677">Repeat</keyword>
<evidence type="ECO:0000313" key="4">
    <source>
        <dbReference type="Proteomes" id="UP001165289"/>
    </source>
</evidence>
<dbReference type="PANTHER" id="PTHR48051:SF1">
    <property type="entry name" value="RAS SUPPRESSOR PROTEIN 1"/>
    <property type="match status" value="1"/>
</dbReference>
<dbReference type="AlphaFoldDB" id="A0AAV7KBK1"/>
<reference evidence="3 4" key="1">
    <citation type="journal article" date="2023" name="BMC Biol.">
        <title>The compact genome of the sponge Oopsacas minuta (Hexactinellida) is lacking key metazoan core genes.</title>
        <authorList>
            <person name="Santini S."/>
            <person name="Schenkelaars Q."/>
            <person name="Jourda C."/>
            <person name="Duchesne M."/>
            <person name="Belahbib H."/>
            <person name="Rocher C."/>
            <person name="Selva M."/>
            <person name="Riesgo A."/>
            <person name="Vervoort M."/>
            <person name="Leys S.P."/>
            <person name="Kodjabachian L."/>
            <person name="Le Bivic A."/>
            <person name="Borchiellini C."/>
            <person name="Claverie J.M."/>
            <person name="Renard E."/>
        </authorList>
    </citation>
    <scope>NUCLEOTIDE SEQUENCE [LARGE SCALE GENOMIC DNA]</scope>
    <source>
        <strain evidence="3">SPO-2</strain>
    </source>
</reference>
<dbReference type="InterPro" id="IPR001611">
    <property type="entry name" value="Leu-rich_rpt"/>
</dbReference>
<dbReference type="InterPro" id="IPR003591">
    <property type="entry name" value="Leu-rich_rpt_typical-subtyp"/>
</dbReference>
<name>A0AAV7KBK1_9METZ</name>
<gene>
    <name evidence="3" type="ORF">LOD99_15342</name>
</gene>
<comment type="caution">
    <text evidence="3">The sequence shown here is derived from an EMBL/GenBank/DDBJ whole genome shotgun (WGS) entry which is preliminary data.</text>
</comment>
<dbReference type="EMBL" id="JAKMXF010000088">
    <property type="protein sequence ID" value="KAI6658542.1"/>
    <property type="molecule type" value="Genomic_DNA"/>
</dbReference>
<dbReference type="PANTHER" id="PTHR48051">
    <property type="match status" value="1"/>
</dbReference>
<dbReference type="Pfam" id="PF13855">
    <property type="entry name" value="LRR_8"/>
    <property type="match status" value="2"/>
</dbReference>
<dbReference type="Proteomes" id="UP001165289">
    <property type="component" value="Unassembled WGS sequence"/>
</dbReference>
<dbReference type="SUPFAM" id="SSF52058">
    <property type="entry name" value="L domain-like"/>
    <property type="match status" value="1"/>
</dbReference>
<accession>A0AAV7KBK1</accession>
<dbReference type="Gene3D" id="3.80.10.10">
    <property type="entry name" value="Ribonuclease Inhibitor"/>
    <property type="match status" value="2"/>
</dbReference>
<dbReference type="InterPro" id="IPR032675">
    <property type="entry name" value="LRR_dom_sf"/>
</dbReference>
<dbReference type="SMART" id="SM00364">
    <property type="entry name" value="LRR_BAC"/>
    <property type="match status" value="3"/>
</dbReference>
<organism evidence="3 4">
    <name type="scientific">Oopsacas minuta</name>
    <dbReference type="NCBI Taxonomy" id="111878"/>
    <lineage>
        <taxon>Eukaryota</taxon>
        <taxon>Metazoa</taxon>
        <taxon>Porifera</taxon>
        <taxon>Hexactinellida</taxon>
        <taxon>Hexasterophora</taxon>
        <taxon>Lyssacinosida</taxon>
        <taxon>Leucopsacidae</taxon>
        <taxon>Oopsacas</taxon>
    </lineage>
</organism>
<dbReference type="InterPro" id="IPR050216">
    <property type="entry name" value="LRR_domain-containing"/>
</dbReference>
<evidence type="ECO:0000256" key="1">
    <source>
        <dbReference type="ARBA" id="ARBA00022614"/>
    </source>
</evidence>